<sequence length="119" mass="13345">MEAKGSGQSGQWALSVCACRATHCPSNRDLCSNFAHASHALQSERPNQTKNLTSQVLLFALQFGSTERFSVFRQGTTVVSYLSPRFALRLNLDPPSYRRILHGNQVPLLRWQKPEDRAS</sequence>
<evidence type="ECO:0000313" key="2">
    <source>
        <dbReference type="Proteomes" id="UP000184356"/>
    </source>
</evidence>
<keyword evidence="2" id="KW-1185">Reference proteome</keyword>
<reference evidence="2" key="1">
    <citation type="journal article" date="2017" name="Genome Biol.">
        <title>Comparative genomics reveals high biological diversity and specific adaptations in the industrially and medically important fungal genus Aspergillus.</title>
        <authorList>
            <person name="de Vries R.P."/>
            <person name="Riley R."/>
            <person name="Wiebenga A."/>
            <person name="Aguilar-Osorio G."/>
            <person name="Amillis S."/>
            <person name="Uchima C.A."/>
            <person name="Anderluh G."/>
            <person name="Asadollahi M."/>
            <person name="Askin M."/>
            <person name="Barry K."/>
            <person name="Battaglia E."/>
            <person name="Bayram O."/>
            <person name="Benocci T."/>
            <person name="Braus-Stromeyer S.A."/>
            <person name="Caldana C."/>
            <person name="Canovas D."/>
            <person name="Cerqueira G.C."/>
            <person name="Chen F."/>
            <person name="Chen W."/>
            <person name="Choi C."/>
            <person name="Clum A."/>
            <person name="Dos Santos R.A."/>
            <person name="Damasio A.R."/>
            <person name="Diallinas G."/>
            <person name="Emri T."/>
            <person name="Fekete E."/>
            <person name="Flipphi M."/>
            <person name="Freyberg S."/>
            <person name="Gallo A."/>
            <person name="Gournas C."/>
            <person name="Habgood R."/>
            <person name="Hainaut M."/>
            <person name="Harispe M.L."/>
            <person name="Henrissat B."/>
            <person name="Hilden K.S."/>
            <person name="Hope R."/>
            <person name="Hossain A."/>
            <person name="Karabika E."/>
            <person name="Karaffa L."/>
            <person name="Karanyi Z."/>
            <person name="Krasevec N."/>
            <person name="Kuo A."/>
            <person name="Kusch H."/>
            <person name="LaButti K."/>
            <person name="Lagendijk E.L."/>
            <person name="Lapidus A."/>
            <person name="Levasseur A."/>
            <person name="Lindquist E."/>
            <person name="Lipzen A."/>
            <person name="Logrieco A.F."/>
            <person name="MacCabe A."/>
            <person name="Maekelae M.R."/>
            <person name="Malavazi I."/>
            <person name="Melin P."/>
            <person name="Meyer V."/>
            <person name="Mielnichuk N."/>
            <person name="Miskei M."/>
            <person name="Molnar A.P."/>
            <person name="Mule G."/>
            <person name="Ngan C.Y."/>
            <person name="Orejas M."/>
            <person name="Orosz E."/>
            <person name="Ouedraogo J.P."/>
            <person name="Overkamp K.M."/>
            <person name="Park H.-S."/>
            <person name="Perrone G."/>
            <person name="Piumi F."/>
            <person name="Punt P.J."/>
            <person name="Ram A.F."/>
            <person name="Ramon A."/>
            <person name="Rauscher S."/>
            <person name="Record E."/>
            <person name="Riano-Pachon D.M."/>
            <person name="Robert V."/>
            <person name="Roehrig J."/>
            <person name="Ruller R."/>
            <person name="Salamov A."/>
            <person name="Salih N.S."/>
            <person name="Samson R.A."/>
            <person name="Sandor E."/>
            <person name="Sanguinetti M."/>
            <person name="Schuetze T."/>
            <person name="Sepcic K."/>
            <person name="Shelest E."/>
            <person name="Sherlock G."/>
            <person name="Sophianopoulou V."/>
            <person name="Squina F.M."/>
            <person name="Sun H."/>
            <person name="Susca A."/>
            <person name="Todd R.B."/>
            <person name="Tsang A."/>
            <person name="Unkles S.E."/>
            <person name="van de Wiele N."/>
            <person name="van Rossen-Uffink D."/>
            <person name="Oliveira J.V."/>
            <person name="Vesth T.C."/>
            <person name="Visser J."/>
            <person name="Yu J.-H."/>
            <person name="Zhou M."/>
            <person name="Andersen M.R."/>
            <person name="Archer D.B."/>
            <person name="Baker S.E."/>
            <person name="Benoit I."/>
            <person name="Brakhage A.A."/>
            <person name="Braus G.H."/>
            <person name="Fischer R."/>
            <person name="Frisvad J.C."/>
            <person name="Goldman G.H."/>
            <person name="Houbraken J."/>
            <person name="Oakley B."/>
            <person name="Pocsi I."/>
            <person name="Scazzocchio C."/>
            <person name="Seiboth B."/>
            <person name="vanKuyk P.A."/>
            <person name="Wortman J."/>
            <person name="Dyer P.S."/>
            <person name="Grigoriev I.V."/>
        </authorList>
    </citation>
    <scope>NUCLEOTIDE SEQUENCE [LARGE SCALE GENOMIC DNA]</scope>
    <source>
        <strain evidence="2">CBS 593.65</strain>
    </source>
</reference>
<protein>
    <submittedName>
        <fullName evidence="1">Uncharacterized protein</fullName>
    </submittedName>
</protein>
<organism evidence="1 2">
    <name type="scientific">Aspergillus sydowii CBS 593.65</name>
    <dbReference type="NCBI Taxonomy" id="1036612"/>
    <lineage>
        <taxon>Eukaryota</taxon>
        <taxon>Fungi</taxon>
        <taxon>Dikarya</taxon>
        <taxon>Ascomycota</taxon>
        <taxon>Pezizomycotina</taxon>
        <taxon>Eurotiomycetes</taxon>
        <taxon>Eurotiomycetidae</taxon>
        <taxon>Eurotiales</taxon>
        <taxon>Aspergillaceae</taxon>
        <taxon>Aspergillus</taxon>
        <taxon>Aspergillus subgen. Nidulantes</taxon>
    </lineage>
</organism>
<evidence type="ECO:0000313" key="1">
    <source>
        <dbReference type="EMBL" id="OJJ62223.1"/>
    </source>
</evidence>
<proteinExistence type="predicted"/>
<dbReference type="RefSeq" id="XP_040706029.1">
    <property type="nucleotide sequence ID" value="XM_040850192.1"/>
</dbReference>
<accession>A0A1L9TSG4</accession>
<dbReference type="GeneID" id="63766265"/>
<dbReference type="Proteomes" id="UP000184356">
    <property type="component" value="Unassembled WGS sequence"/>
</dbReference>
<dbReference type="AlphaFoldDB" id="A0A1L9TSG4"/>
<gene>
    <name evidence="1" type="ORF">ASPSYDRAFT_629348</name>
</gene>
<name>A0A1L9TSG4_9EURO</name>
<dbReference type="PROSITE" id="PS51257">
    <property type="entry name" value="PROKAR_LIPOPROTEIN"/>
    <property type="match status" value="1"/>
</dbReference>
<dbReference type="VEuPathDB" id="FungiDB:ASPSYDRAFT_629348"/>
<dbReference type="EMBL" id="KV878583">
    <property type="protein sequence ID" value="OJJ62223.1"/>
    <property type="molecule type" value="Genomic_DNA"/>
</dbReference>